<evidence type="ECO:0000256" key="5">
    <source>
        <dbReference type="ARBA" id="ARBA00023163"/>
    </source>
</evidence>
<dbReference type="SUPFAM" id="SSF46785">
    <property type="entry name" value="Winged helix' DNA-binding domain"/>
    <property type="match status" value="1"/>
</dbReference>
<keyword evidence="8" id="KW-1185">Reference proteome</keyword>
<dbReference type="Gene3D" id="3.90.1150.10">
    <property type="entry name" value="Aspartate Aminotransferase, domain 1"/>
    <property type="match status" value="1"/>
</dbReference>
<dbReference type="Proteomes" id="UP000214880">
    <property type="component" value="Unassembled WGS sequence"/>
</dbReference>
<evidence type="ECO:0000256" key="3">
    <source>
        <dbReference type="ARBA" id="ARBA00023015"/>
    </source>
</evidence>
<dbReference type="InterPro" id="IPR015421">
    <property type="entry name" value="PyrdxlP-dep_Trfase_major"/>
</dbReference>
<dbReference type="GO" id="GO:0003677">
    <property type="term" value="F:DNA binding"/>
    <property type="evidence" value="ECO:0007669"/>
    <property type="project" value="UniProtKB-KW"/>
</dbReference>
<dbReference type="GO" id="GO:0003824">
    <property type="term" value="F:catalytic activity"/>
    <property type="evidence" value="ECO:0007669"/>
    <property type="project" value="UniProtKB-ARBA"/>
</dbReference>
<evidence type="ECO:0000256" key="2">
    <source>
        <dbReference type="ARBA" id="ARBA00022898"/>
    </source>
</evidence>
<dbReference type="PANTHER" id="PTHR46577">
    <property type="entry name" value="HTH-TYPE TRANSCRIPTIONAL REGULATORY PROTEIN GABR"/>
    <property type="match status" value="1"/>
</dbReference>
<evidence type="ECO:0000313" key="8">
    <source>
        <dbReference type="Proteomes" id="UP000214880"/>
    </source>
</evidence>
<gene>
    <name evidence="7" type="ORF">SAMN04488502_105186</name>
</gene>
<dbReference type="SUPFAM" id="SSF53383">
    <property type="entry name" value="PLP-dependent transferases"/>
    <property type="match status" value="1"/>
</dbReference>
<dbReference type="STRING" id="146817.SAMN04488502_105186"/>
<sequence length="486" mass="53850">MLLTLDRSSRVPVREQIRLEIAQRIRSGLLKPGQRLPSVRVLAETLHISLVTAHQVYKALDREGLTLTRQGKGSFVRETAVLSAEAAAADPYDWQLSVPDSLPRASFWSQSAVRLPPHILDLATAAIHCSLLPLELIQASFRQVLEHSPQSLGCYSSFAGDEQFRQVLTAYLQQQGITVQPHQLLVTNGTQQGIDLFARTFLGPGEIIAVETPCFSGAIDAFRLARATLQQVSVDRDGIRVDLLEDLAATTKVKAVYTVPTGQNPTGAVMSLGRRQDLLQFARTNNILILEDEPHREIELGRKDLPPPLKALDTTGHVVYLKGFSKFLFPGLRLGLLAADGSIFNRLLAAKSITDLGSPLWLQTALIPFFSNPLLPKYLDQLNSVLASRRQLTIRLLDRLLDRRIIRPRHFAGIHLWLSLPGNVNTDYLIPEAHHRGIHFLPGSIFYAGEPATNHLRICWTNLADADLPRALKILCALLNEALEPA</sequence>
<dbReference type="Gene3D" id="1.10.10.10">
    <property type="entry name" value="Winged helix-like DNA-binding domain superfamily/Winged helix DNA-binding domain"/>
    <property type="match status" value="1"/>
</dbReference>
<evidence type="ECO:0000313" key="7">
    <source>
        <dbReference type="EMBL" id="SDM54846.1"/>
    </source>
</evidence>
<dbReference type="CDD" id="cd00609">
    <property type="entry name" value="AAT_like"/>
    <property type="match status" value="1"/>
</dbReference>
<accession>A0A1G9U4J0</accession>
<protein>
    <submittedName>
        <fullName evidence="7">Transcriptional regulator, GntR family</fullName>
    </submittedName>
</protein>
<reference evidence="7 8" key="1">
    <citation type="submission" date="2016-10" db="EMBL/GenBank/DDBJ databases">
        <authorList>
            <person name="de Groot N.N."/>
        </authorList>
    </citation>
    <scope>NUCLEOTIDE SEQUENCE [LARGE SCALE GENOMIC DNA]</scope>
    <source>
        <strain evidence="7 8">DSM 1736</strain>
    </source>
</reference>
<evidence type="ECO:0000256" key="4">
    <source>
        <dbReference type="ARBA" id="ARBA00023125"/>
    </source>
</evidence>
<dbReference type="AlphaFoldDB" id="A0A1G9U4J0"/>
<keyword evidence="3" id="KW-0805">Transcription regulation</keyword>
<keyword evidence="2" id="KW-0663">Pyridoxal phosphate</keyword>
<feature type="domain" description="HTH gntR-type" evidence="6">
    <location>
        <begin position="11"/>
        <end position="79"/>
    </location>
</feature>
<dbReference type="GO" id="GO:0030170">
    <property type="term" value="F:pyridoxal phosphate binding"/>
    <property type="evidence" value="ECO:0007669"/>
    <property type="project" value="InterPro"/>
</dbReference>
<dbReference type="InterPro" id="IPR015422">
    <property type="entry name" value="PyrdxlP-dep_Trfase_small"/>
</dbReference>
<evidence type="ECO:0000259" key="6">
    <source>
        <dbReference type="PROSITE" id="PS50949"/>
    </source>
</evidence>
<organism evidence="7 8">
    <name type="scientific">Dendrosporobacter quercicolus</name>
    <dbReference type="NCBI Taxonomy" id="146817"/>
    <lineage>
        <taxon>Bacteria</taxon>
        <taxon>Bacillati</taxon>
        <taxon>Bacillota</taxon>
        <taxon>Negativicutes</taxon>
        <taxon>Selenomonadales</taxon>
        <taxon>Sporomusaceae</taxon>
        <taxon>Dendrosporobacter</taxon>
    </lineage>
</organism>
<dbReference type="InterPro" id="IPR036390">
    <property type="entry name" value="WH_DNA-bd_sf"/>
</dbReference>
<dbReference type="Pfam" id="PF00392">
    <property type="entry name" value="GntR"/>
    <property type="match status" value="1"/>
</dbReference>
<dbReference type="SMART" id="SM00345">
    <property type="entry name" value="HTH_GNTR"/>
    <property type="match status" value="1"/>
</dbReference>
<dbReference type="Gene3D" id="3.40.640.10">
    <property type="entry name" value="Type I PLP-dependent aspartate aminotransferase-like (Major domain)"/>
    <property type="match status" value="1"/>
</dbReference>
<dbReference type="OrthoDB" id="9802328at2"/>
<keyword evidence="4" id="KW-0238">DNA-binding</keyword>
<dbReference type="InterPro" id="IPR015424">
    <property type="entry name" value="PyrdxlP-dep_Trfase"/>
</dbReference>
<dbReference type="InterPro" id="IPR004839">
    <property type="entry name" value="Aminotransferase_I/II_large"/>
</dbReference>
<dbReference type="Pfam" id="PF00155">
    <property type="entry name" value="Aminotran_1_2"/>
    <property type="match status" value="1"/>
</dbReference>
<dbReference type="InterPro" id="IPR051446">
    <property type="entry name" value="HTH_trans_reg/aminotransferase"/>
</dbReference>
<comment type="similarity">
    <text evidence="1">In the C-terminal section; belongs to the class-I pyridoxal-phosphate-dependent aminotransferase family.</text>
</comment>
<dbReference type="EMBL" id="FNHB01000005">
    <property type="protein sequence ID" value="SDM54846.1"/>
    <property type="molecule type" value="Genomic_DNA"/>
</dbReference>
<dbReference type="InterPro" id="IPR036388">
    <property type="entry name" value="WH-like_DNA-bd_sf"/>
</dbReference>
<dbReference type="CDD" id="cd07377">
    <property type="entry name" value="WHTH_GntR"/>
    <property type="match status" value="1"/>
</dbReference>
<dbReference type="GO" id="GO:0003700">
    <property type="term" value="F:DNA-binding transcription factor activity"/>
    <property type="evidence" value="ECO:0007669"/>
    <property type="project" value="InterPro"/>
</dbReference>
<dbReference type="RefSeq" id="WP_092073154.1">
    <property type="nucleotide sequence ID" value="NZ_FNHB01000005.1"/>
</dbReference>
<proteinExistence type="inferred from homology"/>
<dbReference type="PROSITE" id="PS50949">
    <property type="entry name" value="HTH_GNTR"/>
    <property type="match status" value="1"/>
</dbReference>
<dbReference type="InterPro" id="IPR000524">
    <property type="entry name" value="Tscrpt_reg_HTH_GntR"/>
</dbReference>
<evidence type="ECO:0000256" key="1">
    <source>
        <dbReference type="ARBA" id="ARBA00005384"/>
    </source>
</evidence>
<name>A0A1G9U4J0_9FIRM</name>
<dbReference type="PANTHER" id="PTHR46577:SF1">
    <property type="entry name" value="HTH-TYPE TRANSCRIPTIONAL REGULATORY PROTEIN GABR"/>
    <property type="match status" value="1"/>
</dbReference>
<keyword evidence="5" id="KW-0804">Transcription</keyword>